<proteinExistence type="predicted"/>
<organism evidence="1 2">
    <name type="scientific">Pedobacter cryoconitis</name>
    <dbReference type="NCBI Taxonomy" id="188932"/>
    <lineage>
        <taxon>Bacteria</taxon>
        <taxon>Pseudomonadati</taxon>
        <taxon>Bacteroidota</taxon>
        <taxon>Sphingobacteriia</taxon>
        <taxon>Sphingobacteriales</taxon>
        <taxon>Sphingobacteriaceae</taxon>
        <taxon>Pedobacter</taxon>
    </lineage>
</organism>
<dbReference type="CDD" id="cd00761">
    <property type="entry name" value="Glyco_tranf_GTA_type"/>
    <property type="match status" value="1"/>
</dbReference>
<evidence type="ECO:0000313" key="1">
    <source>
        <dbReference type="EMBL" id="MBB5620727.1"/>
    </source>
</evidence>
<dbReference type="AlphaFoldDB" id="A0A7W8YRX6"/>
<dbReference type="EMBL" id="JACHCF010000003">
    <property type="protein sequence ID" value="MBB5620727.1"/>
    <property type="molecule type" value="Genomic_DNA"/>
</dbReference>
<evidence type="ECO:0008006" key="3">
    <source>
        <dbReference type="Google" id="ProtNLM"/>
    </source>
</evidence>
<comment type="caution">
    <text evidence="1">The sequence shown here is derived from an EMBL/GenBank/DDBJ whole genome shotgun (WGS) entry which is preliminary data.</text>
</comment>
<reference evidence="1 2" key="1">
    <citation type="submission" date="2020-08" db="EMBL/GenBank/DDBJ databases">
        <title>Genomic Encyclopedia of Type Strains, Phase IV (KMG-V): Genome sequencing to study the core and pangenomes of soil and plant-associated prokaryotes.</title>
        <authorList>
            <person name="Whitman W."/>
        </authorList>
    </citation>
    <scope>NUCLEOTIDE SEQUENCE [LARGE SCALE GENOMIC DNA]</scope>
    <source>
        <strain evidence="1 2">MP7CTX6</strain>
    </source>
</reference>
<sequence length="411" mass="48336">MRLVDDYTHYHFILWKKNGMITRYDMMFLSFEFLDQNYDYILCLKFAPPLDVFNPDMNKLIRSLENIFYNDQNTFIILTQKKKAPLYQVSNDEIIYSFSCNFQHFRKMIKQHLVNPLSKNLLFEILDYMGNENSGLNRIIVRQIPFGMEEKISNKFTCDVIIPHKGDFAYLQNLMHFLKNIKNINVFAGIDQPITGHNLKFSDTNPKAVFYSFKPNPLGPYVIRNWLVNQGKSAIIAFQDSDDIPCADRFQRLSEHMTNNKTPLCGSHEIKMDYFNRTIQAVRYPKNVNLALDKGPVHALLHPSSAILRETFYLCNRLSEDRLFANDSKFLYYCYFKISNIQNIDEFLYIRRSHPGSLTTSPDTCIGSPLRTYLRNKWVVDFILVKLGLLKLEESCLNYECTKRKFEVKKL</sequence>
<evidence type="ECO:0000313" key="2">
    <source>
        <dbReference type="Proteomes" id="UP000537718"/>
    </source>
</evidence>
<dbReference type="RefSeq" id="WP_183866725.1">
    <property type="nucleotide sequence ID" value="NZ_JACHCF010000003.1"/>
</dbReference>
<name>A0A7W8YRX6_9SPHI</name>
<dbReference type="SUPFAM" id="SSF53448">
    <property type="entry name" value="Nucleotide-diphospho-sugar transferases"/>
    <property type="match status" value="1"/>
</dbReference>
<dbReference type="Gene3D" id="3.90.550.10">
    <property type="entry name" value="Spore Coat Polysaccharide Biosynthesis Protein SpsA, Chain A"/>
    <property type="match status" value="1"/>
</dbReference>
<dbReference type="Proteomes" id="UP000537718">
    <property type="component" value="Unassembled WGS sequence"/>
</dbReference>
<gene>
    <name evidence="1" type="ORF">HDE69_001776</name>
</gene>
<accession>A0A7W8YRX6</accession>
<protein>
    <recommendedName>
        <fullName evidence="3">Glycosyl transferase family 2</fullName>
    </recommendedName>
</protein>
<dbReference type="InterPro" id="IPR029044">
    <property type="entry name" value="Nucleotide-diphossugar_trans"/>
</dbReference>